<keyword evidence="7" id="KW-0391">Immunity</keyword>
<dbReference type="GO" id="GO:0045087">
    <property type="term" value="P:innate immune response"/>
    <property type="evidence" value="ECO:0007669"/>
    <property type="project" value="UniProtKB-KW"/>
</dbReference>
<feature type="domain" description="Sushi" evidence="16">
    <location>
        <begin position="150"/>
        <end position="211"/>
    </location>
</feature>
<dbReference type="SMART" id="SM00032">
    <property type="entry name" value="CCP"/>
    <property type="match status" value="4"/>
</dbReference>
<dbReference type="RefSeq" id="XP_023556927.1">
    <property type="nucleotide sequence ID" value="XM_023701159.1"/>
</dbReference>
<dbReference type="Gene3D" id="2.10.70.10">
    <property type="entry name" value="Complement Module, domain 1"/>
    <property type="match status" value="4"/>
</dbReference>
<feature type="compositionally biased region" description="Polar residues" evidence="14">
    <location>
        <begin position="302"/>
        <end position="325"/>
    </location>
</feature>
<evidence type="ECO:0000256" key="7">
    <source>
        <dbReference type="ARBA" id="ARBA00022859"/>
    </source>
</evidence>
<comment type="subcellular location">
    <subcellularLocation>
        <location evidence="1">Membrane</location>
    </subcellularLocation>
</comment>
<evidence type="ECO:0000256" key="12">
    <source>
        <dbReference type="ARBA" id="ARBA00045541"/>
    </source>
</evidence>
<evidence type="ECO:0000256" key="1">
    <source>
        <dbReference type="ARBA" id="ARBA00004370"/>
    </source>
</evidence>
<keyword evidence="11" id="KW-0325">Glycoprotein</keyword>
<keyword evidence="10" id="KW-1015">Disulfide bond</keyword>
<dbReference type="FunCoup" id="A0A6P6DA23">
    <property type="interactions" value="163"/>
</dbReference>
<dbReference type="CTD" id="1604"/>
<dbReference type="Proteomes" id="UP000515203">
    <property type="component" value="Unplaced"/>
</dbReference>
<feature type="domain" description="Sushi" evidence="16">
    <location>
        <begin position="23"/>
        <end position="83"/>
    </location>
</feature>
<comment type="caution">
    <text evidence="13">Lacks conserved residue(s) required for the propagation of feature annotation.</text>
</comment>
<evidence type="ECO:0000259" key="16">
    <source>
        <dbReference type="PROSITE" id="PS50923"/>
    </source>
</evidence>
<evidence type="ECO:0000256" key="13">
    <source>
        <dbReference type="PROSITE-ProRule" id="PRU00302"/>
    </source>
</evidence>
<sequence length="433" mass="47284">MESEKSAWYTRTGAKAVTPAEPGDCGLPPVIPHAQAELGGNTNFPENSSVLYKCEKDFYKIPGMADAVICLPNNKWTDIKEFCNRSCEVPPRLTYAALKKIYISMNYFPVGTVIEYECRPGYRKKPGLPTKVTCLDNVTWSTPETFCDKRSCLHPGEILNGRVDIKTDLLFGSQIFFTCETGYRLVGAASAFCLLSGSGVDWNEQLPICTKILCPDPPTITNGWITNERHIYEYRQVVTYECKRGFILTGDKHISCTVKGDIGAWSGSAPKCRDKSSIPLTSSPRPSTTNMPGIEVSLPPQKHTTINVPGTEVPSTSQKSTTVNDPASKHGPDSGTSTSSPTTEPEEKGLTSGYKAVLYGVVPGVIIIGSLILAKFLWDRGKSGAHRYQMDSFACGASNHWPADVAKEELRSKSPDLWNISSLLQVLGAAQIQ</sequence>
<evidence type="ECO:0000256" key="10">
    <source>
        <dbReference type="ARBA" id="ARBA00023157"/>
    </source>
</evidence>
<name>A0A6P6DA23_OCTDE</name>
<feature type="region of interest" description="Disordered" evidence="14">
    <location>
        <begin position="269"/>
        <end position="348"/>
    </location>
</feature>
<dbReference type="Pfam" id="PF00084">
    <property type="entry name" value="Sushi"/>
    <property type="match status" value="4"/>
</dbReference>
<dbReference type="FunFam" id="2.10.70.10:FF:000014">
    <property type="entry name" value="Membrane cofactor protein"/>
    <property type="match status" value="1"/>
</dbReference>
<dbReference type="InParanoid" id="A0A6P6DA23"/>
<keyword evidence="5" id="KW-0732">Signal</keyword>
<dbReference type="PANTHER" id="PTHR19325:SF317">
    <property type="entry name" value="COMPLEMENT DECAY-ACCELERATING FACTOR"/>
    <property type="match status" value="1"/>
</dbReference>
<dbReference type="FunFam" id="2.10.70.10:FF:000055">
    <property type="entry name" value="Complement decay-accelerating factor, GPI-anchored"/>
    <property type="match status" value="1"/>
</dbReference>
<keyword evidence="15" id="KW-0812">Transmembrane</keyword>
<evidence type="ECO:0000256" key="8">
    <source>
        <dbReference type="ARBA" id="ARBA00022875"/>
    </source>
</evidence>
<dbReference type="InterPro" id="IPR035976">
    <property type="entry name" value="Sushi/SCR/CCP_sf"/>
</dbReference>
<keyword evidence="8" id="KW-0180">Complement pathway</keyword>
<accession>A0A6P6DA23</accession>
<dbReference type="AlphaFoldDB" id="A0A6P6DA23"/>
<feature type="domain" description="Sushi" evidence="16">
    <location>
        <begin position="212"/>
        <end position="274"/>
    </location>
</feature>
<evidence type="ECO:0000256" key="14">
    <source>
        <dbReference type="SAM" id="MobiDB-lite"/>
    </source>
</evidence>
<dbReference type="GO" id="GO:0006958">
    <property type="term" value="P:complement activation, classical pathway"/>
    <property type="evidence" value="ECO:0007669"/>
    <property type="project" value="UniProtKB-KW"/>
</dbReference>
<dbReference type="PANTHER" id="PTHR19325">
    <property type="entry name" value="COMPLEMENT COMPONENT-RELATED SUSHI DOMAIN-CONTAINING"/>
    <property type="match status" value="1"/>
</dbReference>
<evidence type="ECO:0000256" key="9">
    <source>
        <dbReference type="ARBA" id="ARBA00023136"/>
    </source>
</evidence>
<comment type="function">
    <text evidence="12">This protein recognizes C4b and C3b fragments that condense with cell-surface hydroxyl or amino groups when nascent C4b and C3b are locally generated during C4 and c3 activation. Interaction of daf with cell-associated C4b and C3b polypeptides interferes with their ability to catalyze the conversion of C2 and factor B to enzymatically active C2a and Bb and thereby prevents the formation of C4b2a and C3bBb, the amplification convertases of the complement cascade. Inhibits complement activation by destabilizing and preventing the formation of C3 and C5 convertases, which prevents complement damage.</text>
</comment>
<keyword evidence="3" id="KW-0399">Innate immunity</keyword>
<dbReference type="InterPro" id="IPR050350">
    <property type="entry name" value="Compl-Cell_Adhes-Reg"/>
</dbReference>
<keyword evidence="9 15" id="KW-0472">Membrane</keyword>
<evidence type="ECO:0000256" key="2">
    <source>
        <dbReference type="ARBA" id="ARBA00010908"/>
    </source>
</evidence>
<feature type="compositionally biased region" description="Polar residues" evidence="14">
    <location>
        <begin position="278"/>
        <end position="291"/>
    </location>
</feature>
<organism evidence="17 18">
    <name type="scientific">Octodon degus</name>
    <name type="common">Degu</name>
    <name type="synonym">Sciurus degus</name>
    <dbReference type="NCBI Taxonomy" id="10160"/>
    <lineage>
        <taxon>Eukaryota</taxon>
        <taxon>Metazoa</taxon>
        <taxon>Chordata</taxon>
        <taxon>Craniata</taxon>
        <taxon>Vertebrata</taxon>
        <taxon>Euteleostomi</taxon>
        <taxon>Mammalia</taxon>
        <taxon>Eutheria</taxon>
        <taxon>Euarchontoglires</taxon>
        <taxon>Glires</taxon>
        <taxon>Rodentia</taxon>
        <taxon>Hystricomorpha</taxon>
        <taxon>Octodontidae</taxon>
        <taxon>Octodon</taxon>
    </lineage>
</organism>
<comment type="similarity">
    <text evidence="2">Belongs to the receptors of complement activation (RCA) family.</text>
</comment>
<proteinExistence type="inferred from homology"/>
<dbReference type="SUPFAM" id="SSF57535">
    <property type="entry name" value="Complement control module/SCR domain"/>
    <property type="match status" value="4"/>
</dbReference>
<dbReference type="PROSITE" id="PS50923">
    <property type="entry name" value="SUSHI"/>
    <property type="match status" value="4"/>
</dbReference>
<evidence type="ECO:0000256" key="4">
    <source>
        <dbReference type="ARBA" id="ARBA00022659"/>
    </source>
</evidence>
<protein>
    <submittedName>
        <fullName evidence="18">Complement decay-accelerating factor isoform X1</fullName>
    </submittedName>
</protein>
<keyword evidence="17" id="KW-1185">Reference proteome</keyword>
<evidence type="ECO:0000313" key="17">
    <source>
        <dbReference type="Proteomes" id="UP000515203"/>
    </source>
</evidence>
<gene>
    <name evidence="18" type="primary">Cd55</name>
</gene>
<evidence type="ECO:0000256" key="11">
    <source>
        <dbReference type="ARBA" id="ARBA00023180"/>
    </source>
</evidence>
<keyword evidence="4 13" id="KW-0768">Sushi</keyword>
<evidence type="ECO:0000256" key="3">
    <source>
        <dbReference type="ARBA" id="ARBA00022588"/>
    </source>
</evidence>
<dbReference type="OrthoDB" id="406096at2759"/>
<keyword evidence="15" id="KW-1133">Transmembrane helix</keyword>
<reference evidence="18" key="1">
    <citation type="submission" date="2025-08" db="UniProtKB">
        <authorList>
            <consortium name="RefSeq"/>
        </authorList>
    </citation>
    <scope>IDENTIFICATION</scope>
</reference>
<evidence type="ECO:0000313" key="18">
    <source>
        <dbReference type="RefSeq" id="XP_023556927.1"/>
    </source>
</evidence>
<dbReference type="GO" id="GO:0016020">
    <property type="term" value="C:membrane"/>
    <property type="evidence" value="ECO:0007669"/>
    <property type="project" value="UniProtKB-SubCell"/>
</dbReference>
<dbReference type="CDD" id="cd00033">
    <property type="entry name" value="CCP"/>
    <property type="match status" value="4"/>
</dbReference>
<evidence type="ECO:0000256" key="5">
    <source>
        <dbReference type="ARBA" id="ARBA00022729"/>
    </source>
</evidence>
<dbReference type="InterPro" id="IPR000436">
    <property type="entry name" value="Sushi_SCR_CCP_dom"/>
</dbReference>
<evidence type="ECO:0000256" key="15">
    <source>
        <dbReference type="SAM" id="Phobius"/>
    </source>
</evidence>
<keyword evidence="6" id="KW-0677">Repeat</keyword>
<feature type="transmembrane region" description="Helical" evidence="15">
    <location>
        <begin position="356"/>
        <end position="378"/>
    </location>
</feature>
<feature type="domain" description="Sushi" evidence="16">
    <location>
        <begin position="85"/>
        <end position="149"/>
    </location>
</feature>
<feature type="compositionally biased region" description="Low complexity" evidence="14">
    <location>
        <begin position="333"/>
        <end position="343"/>
    </location>
</feature>
<evidence type="ECO:0000256" key="6">
    <source>
        <dbReference type="ARBA" id="ARBA00022737"/>
    </source>
</evidence>
<dbReference type="GeneID" id="101590252"/>